<reference evidence="1" key="1">
    <citation type="submission" date="2010-08" db="EMBL/GenBank/DDBJ databases">
        <authorList>
            <person name="Weinstock G."/>
            <person name="Sodergren E."/>
            <person name="Clifton S."/>
            <person name="Fulton L."/>
            <person name="Fulton B."/>
            <person name="Courtney L."/>
            <person name="Fronick C."/>
            <person name="Harrison M."/>
            <person name="Strong C."/>
            <person name="Farmer C."/>
            <person name="Delahaunty K."/>
            <person name="Markovic C."/>
            <person name="Hall O."/>
            <person name="Minx P."/>
            <person name="Tomlinson C."/>
            <person name="Mitreva M."/>
            <person name="Hou S."/>
            <person name="Chen J."/>
            <person name="Wollam A."/>
            <person name="Pepin K.H."/>
            <person name="Johnson M."/>
            <person name="Bhonagiri V."/>
            <person name="Zhang X."/>
            <person name="Suruliraj S."/>
            <person name="Warren W."/>
            <person name="Chinwalla A."/>
            <person name="Mardis E.R."/>
            <person name="Wilson R.K."/>
        </authorList>
    </citation>
    <scope>NUCLEOTIDE SEQUENCE [LARGE SCALE GENOMIC DNA]</scope>
    <source>
        <strain evidence="1">HL044PA1</strain>
    </source>
</reference>
<dbReference type="Proteomes" id="UP000003179">
    <property type="component" value="Unassembled WGS sequence"/>
</dbReference>
<dbReference type="EMBL" id="ADZU01000034">
    <property type="protein sequence ID" value="EFS91588.1"/>
    <property type="molecule type" value="Genomic_DNA"/>
</dbReference>
<evidence type="ECO:0000313" key="2">
    <source>
        <dbReference type="Proteomes" id="UP000003179"/>
    </source>
</evidence>
<proteinExistence type="predicted"/>
<name>A0ABN0C318_9ACTN</name>
<organism evidence="1 2">
    <name type="scientific">Cutibacterium modestum HL044PA1</name>
    <dbReference type="NCBI Taxonomy" id="765109"/>
    <lineage>
        <taxon>Bacteria</taxon>
        <taxon>Bacillati</taxon>
        <taxon>Actinomycetota</taxon>
        <taxon>Actinomycetes</taxon>
        <taxon>Propionibacteriales</taxon>
        <taxon>Propionibacteriaceae</taxon>
        <taxon>Cutibacterium</taxon>
        <taxon>Cutibacterium modestum</taxon>
    </lineage>
</organism>
<sequence>MSGHRRRSVRHRDFDSHVETMPTLVTFGALSSYVLLHADVIVQCIFKERSSR</sequence>
<comment type="caution">
    <text evidence="1">The sequence shown here is derived from an EMBL/GenBank/DDBJ whole genome shotgun (WGS) entry which is preliminary data.</text>
</comment>
<accession>A0ABN0C318</accession>
<keyword evidence="2" id="KW-1185">Reference proteome</keyword>
<protein>
    <submittedName>
        <fullName evidence="1">Uncharacterized protein</fullName>
    </submittedName>
</protein>
<gene>
    <name evidence="1" type="ORF">HMPREF9607_02094</name>
</gene>
<evidence type="ECO:0000313" key="1">
    <source>
        <dbReference type="EMBL" id="EFS91588.1"/>
    </source>
</evidence>